<name>A0ACB7ZH32_9ERIC</name>
<gene>
    <name evidence="1" type="ORF">Vadar_003817</name>
</gene>
<accession>A0ACB7ZH32</accession>
<organism evidence="1 2">
    <name type="scientific">Vaccinium darrowii</name>
    <dbReference type="NCBI Taxonomy" id="229202"/>
    <lineage>
        <taxon>Eukaryota</taxon>
        <taxon>Viridiplantae</taxon>
        <taxon>Streptophyta</taxon>
        <taxon>Embryophyta</taxon>
        <taxon>Tracheophyta</taxon>
        <taxon>Spermatophyta</taxon>
        <taxon>Magnoliopsida</taxon>
        <taxon>eudicotyledons</taxon>
        <taxon>Gunneridae</taxon>
        <taxon>Pentapetalae</taxon>
        <taxon>asterids</taxon>
        <taxon>Ericales</taxon>
        <taxon>Ericaceae</taxon>
        <taxon>Vaccinioideae</taxon>
        <taxon>Vaccinieae</taxon>
        <taxon>Vaccinium</taxon>
    </lineage>
</organism>
<proteinExistence type="predicted"/>
<dbReference type="EMBL" id="CM037159">
    <property type="protein sequence ID" value="KAH7865222.1"/>
    <property type="molecule type" value="Genomic_DNA"/>
</dbReference>
<dbReference type="Proteomes" id="UP000828048">
    <property type="component" value="Chromosome 9"/>
</dbReference>
<reference evidence="1 2" key="1">
    <citation type="journal article" date="2021" name="Hortic Res">
        <title>High-quality reference genome and annotation aids understanding of berry development for evergreen blueberry (Vaccinium darrowii).</title>
        <authorList>
            <person name="Yu J."/>
            <person name="Hulse-Kemp A.M."/>
            <person name="Babiker E."/>
            <person name="Staton M."/>
        </authorList>
    </citation>
    <scope>NUCLEOTIDE SEQUENCE [LARGE SCALE GENOMIC DNA]</scope>
    <source>
        <strain evidence="2">cv. NJ 8807/NJ 8810</strain>
        <tissue evidence="1">Young leaf</tissue>
    </source>
</reference>
<evidence type="ECO:0000313" key="2">
    <source>
        <dbReference type="Proteomes" id="UP000828048"/>
    </source>
</evidence>
<keyword evidence="2" id="KW-1185">Reference proteome</keyword>
<comment type="caution">
    <text evidence="1">The sequence shown here is derived from an EMBL/GenBank/DDBJ whole genome shotgun (WGS) entry which is preliminary data.</text>
</comment>
<protein>
    <submittedName>
        <fullName evidence="1">Uncharacterized protein</fullName>
    </submittedName>
</protein>
<sequence length="470" mass="52318">MKDHQGRQQNCSHKRTTGGVKIRFTFHHWGNIQMPFGLGMGQFSSPRLVIEADNHLPTAYSCQVMGMEISFGDRFAENYMRNLHLSPLLREEFYNRLRGLVVFIQTKYNKVPPSRVSKRAKVRFSKAVENLKEKIGAGVIMTKEGAILTCSRVVQDNLVSVKFSFEQNMGEFLDATLVCRDKNLDLTILLPTRKLSRDYAMLSPDERVDVGMEVFTVSHPTRGCMKYTFSCGEVTYPNYRLKKEVQPEEGRSDAPFLHPPSHLVKALRSPVKVFFSTPKGKTPKGSDTKSVIPPGKAFGISEASYQKTSGMQTVDDSINTSISVGGLNDSVSTEQLRQIFSPYGQLVHVKVLVGEGCGFVQFADSHCAEVALKMLNGIALKMLNGTQLGGQNIRLSWGRSPSNEQTQLDPNQWNSGSYGYQRGYETGGCVRSIQGPNMYYGSYLDMEITSKPPNSSRSSSISRSSPSPEK</sequence>
<evidence type="ECO:0000313" key="1">
    <source>
        <dbReference type="EMBL" id="KAH7865222.1"/>
    </source>
</evidence>